<dbReference type="EMBL" id="UINC01023699">
    <property type="protein sequence ID" value="SVA95879.1"/>
    <property type="molecule type" value="Genomic_DNA"/>
</dbReference>
<dbReference type="InterPro" id="IPR002372">
    <property type="entry name" value="PQQ_rpt_dom"/>
</dbReference>
<feature type="domain" description="Pyrrolo-quinoline quinone repeat" evidence="1">
    <location>
        <begin position="202"/>
        <end position="328"/>
    </location>
</feature>
<feature type="non-terminal residue" evidence="2">
    <location>
        <position position="422"/>
    </location>
</feature>
<evidence type="ECO:0000259" key="1">
    <source>
        <dbReference type="Pfam" id="PF13360"/>
    </source>
</evidence>
<dbReference type="Pfam" id="PF13360">
    <property type="entry name" value="PQQ_2"/>
    <property type="match status" value="1"/>
</dbReference>
<protein>
    <recommendedName>
        <fullName evidence="1">Pyrrolo-quinoline quinone repeat domain-containing protein</fullName>
    </recommendedName>
</protein>
<dbReference type="AlphaFoldDB" id="A0A382A3C0"/>
<reference evidence="2" key="1">
    <citation type="submission" date="2018-05" db="EMBL/GenBank/DDBJ databases">
        <authorList>
            <person name="Lanie J.A."/>
            <person name="Ng W.-L."/>
            <person name="Kazmierczak K.M."/>
            <person name="Andrzejewski T.M."/>
            <person name="Davidsen T.M."/>
            <person name="Wayne K.J."/>
            <person name="Tettelin H."/>
            <person name="Glass J.I."/>
            <person name="Rusch D."/>
            <person name="Podicherti R."/>
            <person name="Tsui H.-C.T."/>
            <person name="Winkler M.E."/>
        </authorList>
    </citation>
    <scope>NUCLEOTIDE SEQUENCE</scope>
</reference>
<sequence>MVPNRNCPYCGASNQISGYKCRNCSRLIPKAIPTWAQERGKRTEMRLFGRTGLIFMTQNKWLTITICLILSCAYFLHNYKVIPNPITLALNAPTTTLSADTENEPGIMIGSNLERTSVVPNVTGQLKGQVIWTLEPGFLDGLSRPTIADNILYVGHRDFRMLALDATSGDILWEHKTRGFVNGSPSIAGDSVFVGSTDAFMRAFDRRSGGLLWKFKANGPITSSPTIVNGFLFFGTHSNLMYALDAATGEELWTYDVGGTGGIYSSPAFHDGVLYFTSQDGAIHSVNYRTGQTKMKYRSRALSASHFPVIANELVYNLSGNRILAIDAEMREIPARWQFLRTWHILYAHRWPVPAPPSQQGFTWWYSADEDSFFSAPPAVTTDGLYIGDSMGKLLARDPIDPSKELWTFQTAGQISATPLVL</sequence>
<dbReference type="SMART" id="SM00564">
    <property type="entry name" value="PQQ"/>
    <property type="match status" value="6"/>
</dbReference>
<proteinExistence type="predicted"/>
<dbReference type="PANTHER" id="PTHR34512:SF30">
    <property type="entry name" value="OUTER MEMBRANE PROTEIN ASSEMBLY FACTOR BAMB"/>
    <property type="match status" value="1"/>
</dbReference>
<gene>
    <name evidence="2" type="ORF">METZ01_LOCUS148733</name>
</gene>
<organism evidence="2">
    <name type="scientific">marine metagenome</name>
    <dbReference type="NCBI Taxonomy" id="408172"/>
    <lineage>
        <taxon>unclassified sequences</taxon>
        <taxon>metagenomes</taxon>
        <taxon>ecological metagenomes</taxon>
    </lineage>
</organism>
<dbReference type="Gene3D" id="2.130.10.10">
    <property type="entry name" value="YVTN repeat-like/Quinoprotein amine dehydrogenase"/>
    <property type="match status" value="1"/>
</dbReference>
<dbReference type="PANTHER" id="PTHR34512">
    <property type="entry name" value="CELL SURFACE PROTEIN"/>
    <property type="match status" value="1"/>
</dbReference>
<dbReference type="InterPro" id="IPR018391">
    <property type="entry name" value="PQQ_b-propeller_rpt"/>
</dbReference>
<feature type="non-terminal residue" evidence="2">
    <location>
        <position position="1"/>
    </location>
</feature>
<evidence type="ECO:0000313" key="2">
    <source>
        <dbReference type="EMBL" id="SVA95879.1"/>
    </source>
</evidence>
<dbReference type="SUPFAM" id="SSF50998">
    <property type="entry name" value="Quinoprotein alcohol dehydrogenase-like"/>
    <property type="match status" value="1"/>
</dbReference>
<name>A0A382A3C0_9ZZZZ</name>
<dbReference type="InterPro" id="IPR011047">
    <property type="entry name" value="Quinoprotein_ADH-like_sf"/>
</dbReference>
<accession>A0A382A3C0</accession>
<dbReference type="InterPro" id="IPR015943">
    <property type="entry name" value="WD40/YVTN_repeat-like_dom_sf"/>
</dbReference>